<accession>A0A024QH00</accession>
<proteinExistence type="predicted"/>
<reference evidence="2" key="2">
    <citation type="submission" date="2014-05" db="EMBL/GenBank/DDBJ databases">
        <title>Draft genome sequence of Virgibacillus massiliensis Vm-5.</title>
        <authorList>
            <person name="Khelaifia S."/>
            <person name="Croce O."/>
            <person name="Lagier J.C."/>
            <person name="Raoult D."/>
        </authorList>
    </citation>
    <scope>NUCLEOTIDE SEQUENCE [LARGE SCALE GENOMIC DNA]</scope>
    <source>
        <strain evidence="2">Vm-5</strain>
    </source>
</reference>
<reference evidence="1 2" key="1">
    <citation type="submission" date="2014-03" db="EMBL/GenBank/DDBJ databases">
        <authorList>
            <person name="Urmite Genomes U."/>
        </authorList>
    </citation>
    <scope>NUCLEOTIDE SEQUENCE [LARGE SCALE GENOMIC DNA]</scope>
    <source>
        <strain evidence="1 2">Vm-5</strain>
    </source>
</reference>
<sequence length="827" mass="95533">MSKFLNDFLITMPTSQRRQLLVLLERKQANGLIRSDDEFKKEMERLIKELDERDGTPTFEAIQQQDRTNSKDYNANLESIAFDLATIFESSNEIERLLGSHHQLTKSSLSEIRKKITDMRTNVKQYQLMLTQDKDVTESIHEEFHSPKWTESKQDLLSVFRKDRFGETRSSIYDAENVGNSIQLAGIQSLDQLKTNYGRKLADIKIRNRIGLQSEETKYPIGNAIDGSANTFWAESVLVEDIITQDIEDIWSHDYHDYPKDGALCELEIMLNGISTVSEVRFDPFASYPLEVVSIHGYENKNRTGQMYELISPNHPTLHQRSQKSVDRMVFQFPSVEISMIRILVRQENYTKENYMIDEDELNETKLWDSLASNEDLIKDYAEEGETIASFDRKNEVSGWNVYLDKLKEWAEIFRQDNLLDAAKKALEIVRIGDYKNPLLLALYALDKTGEKRSVTDERSPDLDKKWKPINKVSYVYGAYDISVFGRKYHRQSIYISEPLPISSNTGKLALSTDEKHHYVSVAPDEVDPKTDKPIINSSKITDIEYYVTDKRNPIPADWKAILPSNHAYVEGELLFGDDNIEPCSELMQGTTVNFSFRFPFISKDTIVIKRNGVPMDQSMYILCDSSMKVGIKNGYYSPTSVYTVDYKPHESAYLVDFLKDAELTPTQFLNDKGETGEYFDKVDQHNDITLTNIPYLHRDFLYNYNNNTGKYTDNKEVLNANSFTYPLIVRVQGEEYKNITDYTINSYDSQRLNENNGKAYAHINNQIIFGHPSDGTQLKNITVDYYYISTSIRLKAILRRNHAGYESVTPALFNYTIKHSSFDQNR</sequence>
<gene>
    <name evidence="1" type="ORF">BN990_04166</name>
</gene>
<dbReference type="STRING" id="1462526.BN990_04166"/>
<dbReference type="AlphaFoldDB" id="A0A024QH00"/>
<evidence type="ECO:0000313" key="2">
    <source>
        <dbReference type="Proteomes" id="UP000028875"/>
    </source>
</evidence>
<comment type="caution">
    <text evidence="1">The sequence shown here is derived from an EMBL/GenBank/DDBJ whole genome shotgun (WGS) entry which is preliminary data.</text>
</comment>
<keyword evidence="2" id="KW-1185">Reference proteome</keyword>
<dbReference type="OrthoDB" id="2973519at2"/>
<dbReference type="RefSeq" id="WP_038246620.1">
    <property type="nucleotide sequence ID" value="NZ_BNER01000008.1"/>
</dbReference>
<dbReference type="Proteomes" id="UP000028875">
    <property type="component" value="Unassembled WGS sequence"/>
</dbReference>
<evidence type="ECO:0000313" key="1">
    <source>
        <dbReference type="EMBL" id="CDQ41789.1"/>
    </source>
</evidence>
<organism evidence="1 2">
    <name type="scientific">Virgibacillus massiliensis</name>
    <dbReference type="NCBI Taxonomy" id="1462526"/>
    <lineage>
        <taxon>Bacteria</taxon>
        <taxon>Bacillati</taxon>
        <taxon>Bacillota</taxon>
        <taxon>Bacilli</taxon>
        <taxon>Bacillales</taxon>
        <taxon>Bacillaceae</taxon>
        <taxon>Virgibacillus</taxon>
    </lineage>
</organism>
<name>A0A024QH00_9BACI</name>
<protein>
    <submittedName>
        <fullName evidence="1">Uncharacterized protein</fullName>
    </submittedName>
</protein>
<dbReference type="EMBL" id="CCDP010000003">
    <property type="protein sequence ID" value="CDQ41789.1"/>
    <property type="molecule type" value="Genomic_DNA"/>
</dbReference>